<dbReference type="SUPFAM" id="SSF52172">
    <property type="entry name" value="CheY-like"/>
    <property type="match status" value="1"/>
</dbReference>
<evidence type="ECO:0000313" key="9">
    <source>
        <dbReference type="Proteomes" id="UP000627781"/>
    </source>
</evidence>
<dbReference type="PROSITE" id="PS00622">
    <property type="entry name" value="HTH_LUXR_1"/>
    <property type="match status" value="1"/>
</dbReference>
<name>A0ABR8PYT4_9CLOT</name>
<dbReference type="SMART" id="SM00448">
    <property type="entry name" value="REC"/>
    <property type="match status" value="1"/>
</dbReference>
<dbReference type="SUPFAM" id="SSF46894">
    <property type="entry name" value="C-terminal effector domain of the bipartite response regulators"/>
    <property type="match status" value="1"/>
</dbReference>
<sequence>MIKLAITDDHALIREGLIRIISYEKDLEIVLESDSGEELIEKLKNIDIAPDIILLDINMDKLDGVETLKIVKENWPSIKIIILTVEKQKRKIKEVLDFGAEGYVLKESAGNEITSAIRSVYNGEKYIDKTLMESVFIDDYIGTNENKLENLSNRELSILIKISEGMKNKEIAEALYLSEKTVKNYVTSIFRKIEVEDRVHATLYAIENNVSGYYEEKNKGNKIQD</sequence>
<dbReference type="InterPro" id="IPR058245">
    <property type="entry name" value="NreC/VraR/RcsB-like_REC"/>
</dbReference>
<evidence type="ECO:0000256" key="4">
    <source>
        <dbReference type="ARBA" id="ARBA00024867"/>
    </source>
</evidence>
<dbReference type="PROSITE" id="PS50043">
    <property type="entry name" value="HTH_LUXR_2"/>
    <property type="match status" value="1"/>
</dbReference>
<dbReference type="PANTHER" id="PTHR45566">
    <property type="entry name" value="HTH-TYPE TRANSCRIPTIONAL REGULATOR YHJB-RELATED"/>
    <property type="match status" value="1"/>
</dbReference>
<dbReference type="CDD" id="cd17535">
    <property type="entry name" value="REC_NarL-like"/>
    <property type="match status" value="1"/>
</dbReference>
<keyword evidence="3" id="KW-0238">DNA-binding</keyword>
<evidence type="ECO:0000259" key="7">
    <source>
        <dbReference type="PROSITE" id="PS50110"/>
    </source>
</evidence>
<keyword evidence="9" id="KW-1185">Reference proteome</keyword>
<dbReference type="CDD" id="cd06170">
    <property type="entry name" value="LuxR_C_like"/>
    <property type="match status" value="1"/>
</dbReference>
<reference evidence="8 9" key="1">
    <citation type="submission" date="2020-08" db="EMBL/GenBank/DDBJ databases">
        <title>A Genomic Blueprint of the Chicken Gut Microbiome.</title>
        <authorList>
            <person name="Gilroy R."/>
            <person name="Ravi A."/>
            <person name="Getino M."/>
            <person name="Pursley I."/>
            <person name="Horton D.L."/>
            <person name="Alikhan N.-F."/>
            <person name="Baker D."/>
            <person name="Gharbi K."/>
            <person name="Hall N."/>
            <person name="Watson M."/>
            <person name="Adriaenssens E.M."/>
            <person name="Foster-Nyarko E."/>
            <person name="Jarju S."/>
            <person name="Secka A."/>
            <person name="Antonio M."/>
            <person name="Oren A."/>
            <person name="Chaudhuri R."/>
            <person name="La Ragione R.M."/>
            <person name="Hildebrand F."/>
            <person name="Pallen M.J."/>
        </authorList>
    </citation>
    <scope>NUCLEOTIDE SEQUENCE [LARGE SCALE GENOMIC DNA]</scope>
    <source>
        <strain evidence="8 9">Sa3CVN1</strain>
    </source>
</reference>
<dbReference type="SMART" id="SM00421">
    <property type="entry name" value="HTH_LUXR"/>
    <property type="match status" value="1"/>
</dbReference>
<dbReference type="InterPro" id="IPR016032">
    <property type="entry name" value="Sig_transdc_resp-reg_C-effctor"/>
</dbReference>
<accession>A0ABR8PYT4</accession>
<comment type="caution">
    <text evidence="8">The sequence shown here is derived from an EMBL/GenBank/DDBJ whole genome shotgun (WGS) entry which is preliminary data.</text>
</comment>
<dbReference type="Pfam" id="PF00072">
    <property type="entry name" value="Response_reg"/>
    <property type="match status" value="1"/>
</dbReference>
<dbReference type="RefSeq" id="WP_143315043.1">
    <property type="nucleotide sequence ID" value="NZ_JACSRA010000044.1"/>
</dbReference>
<evidence type="ECO:0000256" key="3">
    <source>
        <dbReference type="ARBA" id="ARBA00023125"/>
    </source>
</evidence>
<dbReference type="PANTHER" id="PTHR45566:SF2">
    <property type="entry name" value="NARL SUBFAMILY"/>
    <property type="match status" value="1"/>
</dbReference>
<comment type="function">
    <text evidence="4">May play the central regulatory role in sporulation. It may be an element of the effector pathway responsible for the activation of sporulation genes in response to nutritional stress. Spo0A may act in concert with spo0H (a sigma factor) to control the expression of some genes that are critical to the sporulation process.</text>
</comment>
<dbReference type="PRINTS" id="PR00038">
    <property type="entry name" value="HTHLUXR"/>
</dbReference>
<dbReference type="EMBL" id="JACSRA010000044">
    <property type="protein sequence ID" value="MBD7913324.1"/>
    <property type="molecule type" value="Genomic_DNA"/>
</dbReference>
<evidence type="ECO:0000256" key="2">
    <source>
        <dbReference type="ARBA" id="ARBA00022553"/>
    </source>
</evidence>
<dbReference type="Proteomes" id="UP000627781">
    <property type="component" value="Unassembled WGS sequence"/>
</dbReference>
<feature type="domain" description="HTH luxR-type" evidence="6">
    <location>
        <begin position="144"/>
        <end position="209"/>
    </location>
</feature>
<protein>
    <recommendedName>
        <fullName evidence="1">Stage 0 sporulation protein A homolog</fullName>
    </recommendedName>
</protein>
<evidence type="ECO:0000256" key="1">
    <source>
        <dbReference type="ARBA" id="ARBA00018672"/>
    </source>
</evidence>
<dbReference type="InterPro" id="IPR011006">
    <property type="entry name" value="CheY-like_superfamily"/>
</dbReference>
<feature type="modified residue" description="4-aspartylphosphate" evidence="5">
    <location>
        <position position="56"/>
    </location>
</feature>
<dbReference type="InterPro" id="IPR000792">
    <property type="entry name" value="Tscrpt_reg_LuxR_C"/>
</dbReference>
<organism evidence="8 9">
    <name type="scientific">Clostridium cibarium</name>
    <dbReference type="NCBI Taxonomy" id="2762247"/>
    <lineage>
        <taxon>Bacteria</taxon>
        <taxon>Bacillati</taxon>
        <taxon>Bacillota</taxon>
        <taxon>Clostridia</taxon>
        <taxon>Eubacteriales</taxon>
        <taxon>Clostridiaceae</taxon>
        <taxon>Clostridium</taxon>
    </lineage>
</organism>
<dbReference type="Gene3D" id="3.40.50.2300">
    <property type="match status" value="1"/>
</dbReference>
<keyword evidence="2 5" id="KW-0597">Phosphoprotein</keyword>
<feature type="domain" description="Response regulatory" evidence="7">
    <location>
        <begin position="3"/>
        <end position="121"/>
    </location>
</feature>
<dbReference type="PROSITE" id="PS50110">
    <property type="entry name" value="RESPONSE_REGULATORY"/>
    <property type="match status" value="1"/>
</dbReference>
<evidence type="ECO:0000313" key="8">
    <source>
        <dbReference type="EMBL" id="MBD7913324.1"/>
    </source>
</evidence>
<dbReference type="Pfam" id="PF00196">
    <property type="entry name" value="GerE"/>
    <property type="match status" value="1"/>
</dbReference>
<dbReference type="InterPro" id="IPR051015">
    <property type="entry name" value="EvgA-like"/>
</dbReference>
<gene>
    <name evidence="8" type="ORF">H9661_18375</name>
</gene>
<evidence type="ECO:0000256" key="5">
    <source>
        <dbReference type="PROSITE-ProRule" id="PRU00169"/>
    </source>
</evidence>
<dbReference type="InterPro" id="IPR001789">
    <property type="entry name" value="Sig_transdc_resp-reg_receiver"/>
</dbReference>
<evidence type="ECO:0000259" key="6">
    <source>
        <dbReference type="PROSITE" id="PS50043"/>
    </source>
</evidence>
<proteinExistence type="predicted"/>